<evidence type="ECO:0000313" key="3">
    <source>
        <dbReference type="Proteomes" id="UP000602510"/>
    </source>
</evidence>
<evidence type="ECO:0000313" key="2">
    <source>
        <dbReference type="EMBL" id="KAF4031771.1"/>
    </source>
</evidence>
<evidence type="ECO:0000256" key="1">
    <source>
        <dbReference type="SAM" id="MobiDB-lite"/>
    </source>
</evidence>
<proteinExistence type="predicted"/>
<dbReference type="AlphaFoldDB" id="A0A833S3I3"/>
<name>A0A833S3I3_PHYIN</name>
<protein>
    <recommendedName>
        <fullName evidence="4">RanBP2-type domain-containing protein</fullName>
    </recommendedName>
</protein>
<organism evidence="2 3">
    <name type="scientific">Phytophthora infestans</name>
    <name type="common">Potato late blight agent</name>
    <name type="synonym">Botrytis infestans</name>
    <dbReference type="NCBI Taxonomy" id="4787"/>
    <lineage>
        <taxon>Eukaryota</taxon>
        <taxon>Sar</taxon>
        <taxon>Stramenopiles</taxon>
        <taxon>Oomycota</taxon>
        <taxon>Peronosporomycetes</taxon>
        <taxon>Peronosporales</taxon>
        <taxon>Peronosporaceae</taxon>
        <taxon>Phytophthora</taxon>
    </lineage>
</organism>
<accession>A0A833S3I3</accession>
<dbReference type="EMBL" id="WSZM01000538">
    <property type="protein sequence ID" value="KAF4031771.1"/>
    <property type="molecule type" value="Genomic_DNA"/>
</dbReference>
<keyword evidence="3" id="KW-1185">Reference proteome</keyword>
<comment type="caution">
    <text evidence="2">The sequence shown here is derived from an EMBL/GenBank/DDBJ whole genome shotgun (WGS) entry which is preliminary data.</text>
</comment>
<evidence type="ECO:0008006" key="4">
    <source>
        <dbReference type="Google" id="ProtNLM"/>
    </source>
</evidence>
<sequence>MYFQFVKTIISQEAQVQIQALLVTNLISASELHLTSPFEKLHRWSYDLKMKPQRNSTRITPEEASAADSSWRSQLSLFAKRITLARPMAKVWRTCVTKGAALGHAETNRKPTRKPSKAAAIRAAKKGRAASRAATGTIDATDTLRREPTTMSMEESSGAESRARQSNPTAVASQLLSGVIKAREKSDTLRAKWACPICSNVSLACFLRCSKCKFWRVRAEDIIERSADNALTSAITEANNALASDTDRAASVTI</sequence>
<dbReference type="Proteomes" id="UP000602510">
    <property type="component" value="Unassembled WGS sequence"/>
</dbReference>
<feature type="compositionally biased region" description="Polar residues" evidence="1">
    <location>
        <begin position="149"/>
        <end position="170"/>
    </location>
</feature>
<reference evidence="2" key="1">
    <citation type="submission" date="2020-04" db="EMBL/GenBank/DDBJ databases">
        <title>Hybrid Assembly of Korean Phytophthora infestans isolates.</title>
        <authorList>
            <person name="Prokchorchik M."/>
            <person name="Lee Y."/>
            <person name="Seo J."/>
            <person name="Cho J.-H."/>
            <person name="Park Y.-E."/>
            <person name="Jang D.-C."/>
            <person name="Im J.-S."/>
            <person name="Choi J.-G."/>
            <person name="Park H.-J."/>
            <person name="Lee G.-B."/>
            <person name="Lee Y.-G."/>
            <person name="Hong S.-Y."/>
            <person name="Cho K."/>
            <person name="Sohn K.H."/>
        </authorList>
    </citation>
    <scope>NUCLEOTIDE SEQUENCE</scope>
    <source>
        <strain evidence="2">KR_1_A1</strain>
    </source>
</reference>
<feature type="region of interest" description="Disordered" evidence="1">
    <location>
        <begin position="124"/>
        <end position="170"/>
    </location>
</feature>
<gene>
    <name evidence="2" type="ORF">GN244_ATG16364</name>
</gene>